<feature type="non-terminal residue" evidence="1">
    <location>
        <position position="150"/>
    </location>
</feature>
<gene>
    <name evidence="1" type="ORF">Q9L58_002510</name>
</gene>
<dbReference type="EMBL" id="JBBBZM010000021">
    <property type="protein sequence ID" value="KAL0638573.1"/>
    <property type="molecule type" value="Genomic_DNA"/>
</dbReference>
<reference evidence="1 2" key="1">
    <citation type="submission" date="2024-02" db="EMBL/GenBank/DDBJ databases">
        <title>Discinaceae phylogenomics.</title>
        <authorList>
            <person name="Dirks A.C."/>
            <person name="James T.Y."/>
        </authorList>
    </citation>
    <scope>NUCLEOTIDE SEQUENCE [LARGE SCALE GENOMIC DNA]</scope>
    <source>
        <strain evidence="1 2">ACD0624</strain>
    </source>
</reference>
<keyword evidence="2" id="KW-1185">Reference proteome</keyword>
<proteinExistence type="predicted"/>
<dbReference type="Proteomes" id="UP001447188">
    <property type="component" value="Unassembled WGS sequence"/>
</dbReference>
<organism evidence="1 2">
    <name type="scientific">Discina gigas</name>
    <dbReference type="NCBI Taxonomy" id="1032678"/>
    <lineage>
        <taxon>Eukaryota</taxon>
        <taxon>Fungi</taxon>
        <taxon>Dikarya</taxon>
        <taxon>Ascomycota</taxon>
        <taxon>Pezizomycotina</taxon>
        <taxon>Pezizomycetes</taxon>
        <taxon>Pezizales</taxon>
        <taxon>Discinaceae</taxon>
        <taxon>Discina</taxon>
    </lineage>
</organism>
<accession>A0ABR3GRX1</accession>
<name>A0ABR3GRX1_9PEZI</name>
<sequence>MAWAEWAVNALDGRVGALRASGALGAGVCDGEVVCTADRALRRGGALISQVSEGLALSALGCGKDLEIGLQAADCVEEGHAPNTECFHIAGDWEGDDHCGLFLVLAGKSSGQPMWDLGQYGEFGCKPANLTILPRYLSMVLTRAQEGLLA</sequence>
<protein>
    <submittedName>
        <fullName evidence="1">Uncharacterized protein</fullName>
    </submittedName>
</protein>
<evidence type="ECO:0000313" key="2">
    <source>
        <dbReference type="Proteomes" id="UP001447188"/>
    </source>
</evidence>
<comment type="caution">
    <text evidence="1">The sequence shown here is derived from an EMBL/GenBank/DDBJ whole genome shotgun (WGS) entry which is preliminary data.</text>
</comment>
<evidence type="ECO:0000313" key="1">
    <source>
        <dbReference type="EMBL" id="KAL0638573.1"/>
    </source>
</evidence>